<keyword evidence="7" id="KW-0325">Glycoprotein</keyword>
<evidence type="ECO:0000313" key="12">
    <source>
        <dbReference type="Proteomes" id="UP001162131"/>
    </source>
</evidence>
<feature type="transmembrane region" description="Helical" evidence="9">
    <location>
        <begin position="765"/>
        <end position="786"/>
    </location>
</feature>
<keyword evidence="6" id="KW-0675">Receptor</keyword>
<dbReference type="Proteomes" id="UP001162131">
    <property type="component" value="Unassembled WGS sequence"/>
</dbReference>
<keyword evidence="5 9" id="KW-0472">Membrane</keyword>
<dbReference type="PANTHER" id="PTHR10519">
    <property type="entry name" value="GABA-B RECEPTOR"/>
    <property type="match status" value="1"/>
</dbReference>
<sequence length="1139" mass="128705">MQHSRQNSSCNYQRFIKALFTLIMLSASSEVLIAYSKPSSVTANLISNIRLEISGINSTEISLCDFSQLEEEILARPNLLAIFDITNSLDSEFKISKLCEDNFLIHFVVSDNLVYHNKKTFSLSCSKQILREAFIATLGYFNWTDGIALTTVEKYSDSQLLLNDYSIELFSLSSNSSIQNFVQRDLMNLGSSLFYLFADKNTSLEIQQALMNSKMLASETGILLIGESSYGSTVEGALAVVEKGRELVDSYEKYLSVALSELILILNNISTVDDLWILLSKMCPNHYCFNQFSLINISQGQRKVVGSIVGKKISITSPIIFPGNLEKTPASQKKILYISANDGITNPGSVSVPAIIRHLWGLTLAVKTINTKSDILQNFQLKVNDFDCGVSIYNATFFNNCISKDRNKLGLAHIFSIGTPTAYGEIATLAKLNITIPCVGAINVDPGLSNMTQYPFYTRVSLPSNVLYAQAPLILKVLGWSSVAVLYQNDSLGITAYHYISQTAEKQKIKIVNSLKIIPALLNRDQLKNYTNVIQDIIDSHARMVIYVLNPPLTDYVTELFYDLGIRKGDIFIYSVISAWLSSIGNKDDYTYKRLNIAVPLMTVIQSAFVDEKGRKIHDELYAVHGNNEPTSYSCLYYDATYLIAAALDWTINQGNDYTNPYILQASIRNIKFTGCSGKIYIQKDSNDVQLTSLTIQSNYYNASTDILTAYNVGYFTPTSLQMLAIESPIIYADGTTNKPADFITTRTSCPFDDKLRRRFPKGQGLAFGICFFVVLVTVIATFYIWKKWWNINVEELIKSEEISVEDMIVGATIVVEFFQLLSQGPDIRPLNSFLANIGDALSLDLKNFSKLEDGVFWWFAGSIITLCVLWAIFCVEIIFHLDEKFNRIWFFRELGVIADYSMPILGNLCFIPFISILLEIFVCDHSIGNNWSDSYLSVDCYQFCWQGNHLTFAILSALSLVLYEPLAVFCRPLWQEFQHTLHVKSFPLYLMIKTIIQVMLIVLNKTIKRSNDIAHGFIFSFMILLYLAFVWRFKAYNYGRFNWWHQLSLVGVAWVSCLSTINFLVEGSSFPWVALIIAGWAIIILTGLLVQKKKYPSLLFRKKGKDTSSLFKFAFTFGKKSRTHHLKIEPQTLDLFKS</sequence>
<evidence type="ECO:0000256" key="5">
    <source>
        <dbReference type="ARBA" id="ARBA00023136"/>
    </source>
</evidence>
<evidence type="ECO:0000256" key="2">
    <source>
        <dbReference type="ARBA" id="ARBA00022692"/>
    </source>
</evidence>
<evidence type="ECO:0000256" key="6">
    <source>
        <dbReference type="ARBA" id="ARBA00023170"/>
    </source>
</evidence>
<evidence type="ECO:0000256" key="3">
    <source>
        <dbReference type="ARBA" id="ARBA00022989"/>
    </source>
</evidence>
<evidence type="ECO:0000256" key="7">
    <source>
        <dbReference type="ARBA" id="ARBA00023180"/>
    </source>
</evidence>
<protein>
    <recommendedName>
        <fullName evidence="10">Receptor ligand binding region domain-containing protein</fullName>
    </recommendedName>
</protein>
<evidence type="ECO:0000256" key="9">
    <source>
        <dbReference type="SAM" id="Phobius"/>
    </source>
</evidence>
<evidence type="ECO:0000256" key="4">
    <source>
        <dbReference type="ARBA" id="ARBA00023040"/>
    </source>
</evidence>
<keyword evidence="12" id="KW-1185">Reference proteome</keyword>
<dbReference type="GO" id="GO:0007214">
    <property type="term" value="P:gamma-aminobutyric acid signaling pathway"/>
    <property type="evidence" value="ECO:0007669"/>
    <property type="project" value="TreeGrafter"/>
</dbReference>
<dbReference type="AlphaFoldDB" id="A0AAU9JYK1"/>
<feature type="transmembrane region" description="Helical" evidence="9">
    <location>
        <begin position="1044"/>
        <end position="1065"/>
    </location>
</feature>
<dbReference type="EMBL" id="CAJZBQ010000053">
    <property type="protein sequence ID" value="CAG9331427.1"/>
    <property type="molecule type" value="Genomic_DNA"/>
</dbReference>
<keyword evidence="4" id="KW-0297">G-protein coupled receptor</keyword>
<dbReference type="Gene3D" id="3.40.50.2300">
    <property type="match status" value="2"/>
</dbReference>
<dbReference type="Pfam" id="PF01094">
    <property type="entry name" value="ANF_receptor"/>
    <property type="match status" value="1"/>
</dbReference>
<proteinExistence type="predicted"/>
<comment type="subcellular location">
    <subcellularLocation>
        <location evidence="1">Membrane</location>
    </subcellularLocation>
</comment>
<keyword evidence="2 9" id="KW-0812">Transmembrane</keyword>
<feature type="transmembrane region" description="Helical" evidence="9">
    <location>
        <begin position="856"/>
        <end position="880"/>
    </location>
</feature>
<reference evidence="11" key="1">
    <citation type="submission" date="2021-09" db="EMBL/GenBank/DDBJ databases">
        <authorList>
            <consortium name="AG Swart"/>
            <person name="Singh M."/>
            <person name="Singh A."/>
            <person name="Seah K."/>
            <person name="Emmerich C."/>
        </authorList>
    </citation>
    <scope>NUCLEOTIDE SEQUENCE</scope>
    <source>
        <strain evidence="11">ATCC30299</strain>
    </source>
</reference>
<evidence type="ECO:0000259" key="10">
    <source>
        <dbReference type="Pfam" id="PF01094"/>
    </source>
</evidence>
<dbReference type="InterPro" id="IPR001828">
    <property type="entry name" value="ANF_lig-bd_rcpt"/>
</dbReference>
<keyword evidence="8" id="KW-0807">Transducer</keyword>
<feature type="transmembrane region" description="Helical" evidence="9">
    <location>
        <begin position="1071"/>
        <end position="1091"/>
    </location>
</feature>
<dbReference type="SUPFAM" id="SSF53822">
    <property type="entry name" value="Periplasmic binding protein-like I"/>
    <property type="match status" value="1"/>
</dbReference>
<name>A0AAU9JYK1_9CILI</name>
<keyword evidence="3 9" id="KW-1133">Transmembrane helix</keyword>
<feature type="transmembrane region" description="Helical" evidence="9">
    <location>
        <begin position="953"/>
        <end position="975"/>
    </location>
</feature>
<comment type="caution">
    <text evidence="11">The sequence shown here is derived from an EMBL/GenBank/DDBJ whole genome shotgun (WGS) entry which is preliminary data.</text>
</comment>
<feature type="transmembrane region" description="Helical" evidence="9">
    <location>
        <begin position="987"/>
        <end position="1008"/>
    </location>
</feature>
<dbReference type="InterPro" id="IPR002455">
    <property type="entry name" value="GPCR3_GABA-B"/>
</dbReference>
<evidence type="ECO:0000256" key="8">
    <source>
        <dbReference type="ARBA" id="ARBA00023224"/>
    </source>
</evidence>
<dbReference type="PANTHER" id="PTHR10519:SF20">
    <property type="entry name" value="G-PROTEIN COUPLED RECEPTOR 156-RELATED"/>
    <property type="match status" value="1"/>
</dbReference>
<evidence type="ECO:0000313" key="11">
    <source>
        <dbReference type="EMBL" id="CAG9331427.1"/>
    </source>
</evidence>
<feature type="domain" description="Receptor ligand binding region" evidence="10">
    <location>
        <begin position="363"/>
        <end position="686"/>
    </location>
</feature>
<dbReference type="GO" id="GO:0038039">
    <property type="term" value="C:G protein-coupled receptor heterodimeric complex"/>
    <property type="evidence" value="ECO:0007669"/>
    <property type="project" value="TreeGrafter"/>
</dbReference>
<feature type="transmembrane region" description="Helical" evidence="9">
    <location>
        <begin position="1014"/>
        <end position="1032"/>
    </location>
</feature>
<dbReference type="InterPro" id="IPR028082">
    <property type="entry name" value="Peripla_BP_I"/>
</dbReference>
<feature type="transmembrane region" description="Helical" evidence="9">
    <location>
        <begin position="901"/>
        <end position="923"/>
    </location>
</feature>
<organism evidence="11 12">
    <name type="scientific">Blepharisma stoltei</name>
    <dbReference type="NCBI Taxonomy" id="1481888"/>
    <lineage>
        <taxon>Eukaryota</taxon>
        <taxon>Sar</taxon>
        <taxon>Alveolata</taxon>
        <taxon>Ciliophora</taxon>
        <taxon>Postciliodesmatophora</taxon>
        <taxon>Heterotrichea</taxon>
        <taxon>Heterotrichida</taxon>
        <taxon>Blepharismidae</taxon>
        <taxon>Blepharisma</taxon>
    </lineage>
</organism>
<evidence type="ECO:0000256" key="1">
    <source>
        <dbReference type="ARBA" id="ARBA00004370"/>
    </source>
</evidence>
<dbReference type="GO" id="GO:0004965">
    <property type="term" value="F:G protein-coupled GABA receptor activity"/>
    <property type="evidence" value="ECO:0007669"/>
    <property type="project" value="InterPro"/>
</dbReference>
<accession>A0AAU9JYK1</accession>
<gene>
    <name evidence="11" type="ORF">BSTOLATCC_MIC53497</name>
</gene>